<name>A0AA88EBV5_FICCA</name>
<feature type="region of interest" description="Disordered" evidence="1">
    <location>
        <begin position="105"/>
        <end position="140"/>
    </location>
</feature>
<dbReference type="Proteomes" id="UP001187192">
    <property type="component" value="Unassembled WGS sequence"/>
</dbReference>
<evidence type="ECO:0000313" key="3">
    <source>
        <dbReference type="Proteomes" id="UP001187192"/>
    </source>
</evidence>
<keyword evidence="3" id="KW-1185">Reference proteome</keyword>
<dbReference type="AlphaFoldDB" id="A0AA88EBV5"/>
<comment type="caution">
    <text evidence="2">The sequence shown here is derived from an EMBL/GenBank/DDBJ whole genome shotgun (WGS) entry which is preliminary data.</text>
</comment>
<protein>
    <submittedName>
        <fullName evidence="2">Uncharacterized protein</fullName>
    </submittedName>
</protein>
<organism evidence="2 3">
    <name type="scientific">Ficus carica</name>
    <name type="common">Common fig</name>
    <dbReference type="NCBI Taxonomy" id="3494"/>
    <lineage>
        <taxon>Eukaryota</taxon>
        <taxon>Viridiplantae</taxon>
        <taxon>Streptophyta</taxon>
        <taxon>Embryophyta</taxon>
        <taxon>Tracheophyta</taxon>
        <taxon>Spermatophyta</taxon>
        <taxon>Magnoliopsida</taxon>
        <taxon>eudicotyledons</taxon>
        <taxon>Gunneridae</taxon>
        <taxon>Pentapetalae</taxon>
        <taxon>rosids</taxon>
        <taxon>fabids</taxon>
        <taxon>Rosales</taxon>
        <taxon>Moraceae</taxon>
        <taxon>Ficeae</taxon>
        <taxon>Ficus</taxon>
    </lineage>
</organism>
<gene>
    <name evidence="2" type="ORF">TIFTF001_055537</name>
</gene>
<evidence type="ECO:0000313" key="2">
    <source>
        <dbReference type="EMBL" id="GMN71490.1"/>
    </source>
</evidence>
<proteinExistence type="predicted"/>
<evidence type="ECO:0000256" key="1">
    <source>
        <dbReference type="SAM" id="MobiDB-lite"/>
    </source>
</evidence>
<accession>A0AA88EBV5</accession>
<dbReference type="EMBL" id="BTGU01017810">
    <property type="protein sequence ID" value="GMN71490.1"/>
    <property type="molecule type" value="Genomic_DNA"/>
</dbReference>
<reference evidence="2" key="1">
    <citation type="submission" date="2023-07" db="EMBL/GenBank/DDBJ databases">
        <title>draft genome sequence of fig (Ficus carica).</title>
        <authorList>
            <person name="Takahashi T."/>
            <person name="Nishimura K."/>
        </authorList>
    </citation>
    <scope>NUCLEOTIDE SEQUENCE</scope>
</reference>
<sequence length="140" mass="15334">MTFLCFPSAALGPFQRARGHHDPVLWGTHLDAGSIGIVTANGSGSASCDAAEGSETRYRGGDSCTIEIKRIENYSINKTREYSIDKPLPRSYKQREEMEMALRLNGSPRPCSKGKVLSLNGHSTKKDDPMKSPFSAPIYL</sequence>